<accession>A0ABU1AWB4</accession>
<dbReference type="InterPro" id="IPR028082">
    <property type="entry name" value="Peripla_BP_I"/>
</dbReference>
<organism evidence="5 6">
    <name type="scientific">Thalassobacterium maritimum</name>
    <dbReference type="NCBI Taxonomy" id="3041265"/>
    <lineage>
        <taxon>Bacteria</taxon>
        <taxon>Pseudomonadati</taxon>
        <taxon>Verrucomicrobiota</taxon>
        <taxon>Opitutia</taxon>
        <taxon>Puniceicoccales</taxon>
        <taxon>Coraliomargaritaceae</taxon>
        <taxon>Thalassobacterium</taxon>
    </lineage>
</organism>
<dbReference type="SMART" id="SM00345">
    <property type="entry name" value="HTH_GNTR"/>
    <property type="match status" value="1"/>
</dbReference>
<name>A0ABU1AWB4_9BACT</name>
<dbReference type="PROSITE" id="PS50949">
    <property type="entry name" value="HTH_GNTR"/>
    <property type="match status" value="1"/>
</dbReference>
<dbReference type="SUPFAM" id="SSF46785">
    <property type="entry name" value="Winged helix' DNA-binding domain"/>
    <property type="match status" value="1"/>
</dbReference>
<dbReference type="InterPro" id="IPR046335">
    <property type="entry name" value="LacI/GalR-like_sensor"/>
</dbReference>
<feature type="domain" description="HTH gntR-type" evidence="4">
    <location>
        <begin position="5"/>
        <end position="73"/>
    </location>
</feature>
<dbReference type="PANTHER" id="PTHR30146">
    <property type="entry name" value="LACI-RELATED TRANSCRIPTIONAL REPRESSOR"/>
    <property type="match status" value="1"/>
</dbReference>
<evidence type="ECO:0000313" key="6">
    <source>
        <dbReference type="Proteomes" id="UP001225316"/>
    </source>
</evidence>
<dbReference type="CDD" id="cd06267">
    <property type="entry name" value="PBP1_LacI_sugar_binding-like"/>
    <property type="match status" value="1"/>
</dbReference>
<dbReference type="Proteomes" id="UP001225316">
    <property type="component" value="Unassembled WGS sequence"/>
</dbReference>
<evidence type="ECO:0000256" key="3">
    <source>
        <dbReference type="ARBA" id="ARBA00023163"/>
    </source>
</evidence>
<proteinExistence type="predicted"/>
<dbReference type="PANTHER" id="PTHR30146:SF109">
    <property type="entry name" value="HTH-TYPE TRANSCRIPTIONAL REGULATOR GALS"/>
    <property type="match status" value="1"/>
</dbReference>
<keyword evidence="6" id="KW-1185">Reference proteome</keyword>
<keyword evidence="2" id="KW-0238">DNA-binding</keyword>
<evidence type="ECO:0000256" key="2">
    <source>
        <dbReference type="ARBA" id="ARBA00023125"/>
    </source>
</evidence>
<dbReference type="Gene3D" id="3.40.50.2300">
    <property type="match status" value="2"/>
</dbReference>
<reference evidence="5 6" key="1">
    <citation type="submission" date="2023-04" db="EMBL/GenBank/DDBJ databases">
        <title>A novel bacteria isolated from coastal sediment.</title>
        <authorList>
            <person name="Liu X.-J."/>
            <person name="Du Z.-J."/>
        </authorList>
    </citation>
    <scope>NUCLEOTIDE SEQUENCE [LARGE SCALE GENOMIC DNA]</scope>
    <source>
        <strain evidence="5 6">SDUM461003</strain>
    </source>
</reference>
<dbReference type="Gene3D" id="1.10.10.10">
    <property type="entry name" value="Winged helix-like DNA-binding domain superfamily/Winged helix DNA-binding domain"/>
    <property type="match status" value="1"/>
</dbReference>
<evidence type="ECO:0000259" key="4">
    <source>
        <dbReference type="PROSITE" id="PS50949"/>
    </source>
</evidence>
<sequence>MSHSKPKYLQIYSEIANAIKNQEYAPGDLLPTEEVLCKKHATSRPTVAKALRLLAKEKIVKRRAGFGTQVLAPGKSSITAGLLIPNLHSTEIFTPICASLTEAAGMEAMRIVRPLELEIPTEDPCQLAEILTQRFIDEKVHGVFFSPLEHIPNQERFNRGILRKLDEAGIRIVLLDRDVYAWPQQTPHDLVGIDNIEAGYTIGSHLIANGCKTPAFVSIPNPAMTVRLRRIGARESLAHFGRDTREMLDICFHPEAPEKTAQELLDKKVDGILCANDATAAQLLRALLDLGAKIPESIRVCGFDDVKYASLLSVPLTSYHQPCRAIGKVAARVMINRIKNPDTPAHRVSLAGRLIVRESSTPV</sequence>
<keyword evidence="1" id="KW-0805">Transcription regulation</keyword>
<gene>
    <name evidence="5" type="ORF">QEH52_13020</name>
</gene>
<dbReference type="InterPro" id="IPR036390">
    <property type="entry name" value="WH_DNA-bd_sf"/>
</dbReference>
<evidence type="ECO:0000256" key="1">
    <source>
        <dbReference type="ARBA" id="ARBA00023015"/>
    </source>
</evidence>
<dbReference type="Pfam" id="PF13377">
    <property type="entry name" value="Peripla_BP_3"/>
    <property type="match status" value="1"/>
</dbReference>
<dbReference type="SUPFAM" id="SSF53822">
    <property type="entry name" value="Periplasmic binding protein-like I"/>
    <property type="match status" value="1"/>
</dbReference>
<dbReference type="EMBL" id="JARXHW010000031">
    <property type="protein sequence ID" value="MDQ8208438.1"/>
    <property type="molecule type" value="Genomic_DNA"/>
</dbReference>
<dbReference type="CDD" id="cd07377">
    <property type="entry name" value="WHTH_GntR"/>
    <property type="match status" value="1"/>
</dbReference>
<dbReference type="InterPro" id="IPR036388">
    <property type="entry name" value="WH-like_DNA-bd_sf"/>
</dbReference>
<protein>
    <submittedName>
        <fullName evidence="5">GntR family transcriptional regulator</fullName>
    </submittedName>
</protein>
<evidence type="ECO:0000313" key="5">
    <source>
        <dbReference type="EMBL" id="MDQ8208438.1"/>
    </source>
</evidence>
<dbReference type="RefSeq" id="WP_308951024.1">
    <property type="nucleotide sequence ID" value="NZ_JARXHW010000031.1"/>
</dbReference>
<comment type="caution">
    <text evidence="5">The sequence shown here is derived from an EMBL/GenBank/DDBJ whole genome shotgun (WGS) entry which is preliminary data.</text>
</comment>
<dbReference type="Pfam" id="PF00392">
    <property type="entry name" value="GntR"/>
    <property type="match status" value="1"/>
</dbReference>
<keyword evidence="3" id="KW-0804">Transcription</keyword>
<dbReference type="InterPro" id="IPR000524">
    <property type="entry name" value="Tscrpt_reg_HTH_GntR"/>
</dbReference>